<dbReference type="PANTHER" id="PTHR32089">
    <property type="entry name" value="METHYL-ACCEPTING CHEMOTAXIS PROTEIN MCPB"/>
    <property type="match status" value="1"/>
</dbReference>
<dbReference type="Gene3D" id="3.30.450.20">
    <property type="entry name" value="PAS domain"/>
    <property type="match status" value="1"/>
</dbReference>
<keyword evidence="5" id="KW-0472">Membrane</keyword>
<evidence type="ECO:0000256" key="3">
    <source>
        <dbReference type="ARBA" id="ARBA00029447"/>
    </source>
</evidence>
<proteinExistence type="inferred from homology"/>
<dbReference type="AlphaFoldDB" id="A0A4U0Q2K5"/>
<feature type="domain" description="Methyl-accepting transducer" evidence="6">
    <location>
        <begin position="420"/>
        <end position="656"/>
    </location>
</feature>
<dbReference type="Proteomes" id="UP000310016">
    <property type="component" value="Unassembled WGS sequence"/>
</dbReference>
<dbReference type="EMBL" id="SUMF01000006">
    <property type="protein sequence ID" value="TJZ74272.1"/>
    <property type="molecule type" value="Genomic_DNA"/>
</dbReference>
<sequence>MKTSAEPRKGGSKMNKFRQLPIGYQILSLALITCLAIFATLIVYTSASIQKNALEKVKSELAAQVNLVSGTMDMTYRAAASDAQEAAKRFREFLPGPLTIGSEIDPAGEFNVPRLNSGGEAMAGRNDLLERFKRQSGDDTLFVVRDTKGRWIRVTTMQTGAEGPWTEIPATDPVVQSMTAGKPYLGVAIRNGQYSMIAADPISDSAGKVVAYFAVLVSMQSEMDLLRDTLKNVPVGKTGYVYVIAPTGDANIARIVIHGNPDLAGKLVGEALQGPALEVFKYLAEKRKGEYQYLWPDSSGTERMKIATFTEAPGWNWVIASGSFIDEYTEDSVALSQRLIFACVGLCLLLLAVLYFALRFQLKPLGMVVDLMDRFGSGDLTAQIDRDASPGSRNEIDRVALSFNGAASRLRQVVGQIRATAGTVDHTAAGLEDASNQMFDASKTQSESASAMAATVEQISVSITHIADNASDAERRCQQAMSSVHEGREKVQQMVEELKTISTTTQQAAERIADLGERSSEITKIVSVIKEIAEQTNLLALNAAIEAARAGEQGRGFAVVADEVRKLAERTTHSTQEIGDLIGGIVSETQQMAHQIVEVSRHMGDGVTRAAATNTMLDAIHHQTERVTGAVSDIAGATREQSTASTQLAQGVESVAQLAEENSSIVASNRDATLALRDQAVSLRDEVAAFRT</sequence>
<comment type="caution">
    <text evidence="8">The sequence shown here is derived from an EMBL/GenBank/DDBJ whole genome shotgun (WGS) entry which is preliminary data.</text>
</comment>
<dbReference type="InterPro" id="IPR029151">
    <property type="entry name" value="Sensor-like_sf"/>
</dbReference>
<name>A0A4U0Q2K5_9NEIS</name>
<feature type="domain" description="HAMP" evidence="7">
    <location>
        <begin position="359"/>
        <end position="415"/>
    </location>
</feature>
<feature type="transmembrane region" description="Helical" evidence="5">
    <location>
        <begin position="339"/>
        <end position="358"/>
    </location>
</feature>
<dbReference type="GO" id="GO:0016020">
    <property type="term" value="C:membrane"/>
    <property type="evidence" value="ECO:0007669"/>
    <property type="project" value="UniProtKB-SubCell"/>
</dbReference>
<dbReference type="SMART" id="SM00283">
    <property type="entry name" value="MA"/>
    <property type="match status" value="1"/>
</dbReference>
<dbReference type="Pfam" id="PF00672">
    <property type="entry name" value="HAMP"/>
    <property type="match status" value="1"/>
</dbReference>
<dbReference type="InterPro" id="IPR004089">
    <property type="entry name" value="MCPsignal_dom"/>
</dbReference>
<keyword evidence="5" id="KW-1133">Transmembrane helix</keyword>
<keyword evidence="5" id="KW-0812">Transmembrane</keyword>
<dbReference type="PROSITE" id="PS50111">
    <property type="entry name" value="CHEMOTAXIS_TRANSDUC_2"/>
    <property type="match status" value="1"/>
</dbReference>
<dbReference type="CDD" id="cd06225">
    <property type="entry name" value="HAMP"/>
    <property type="match status" value="1"/>
</dbReference>
<protein>
    <submittedName>
        <fullName evidence="8">Methyl-accepting chemotaxis protein</fullName>
    </submittedName>
</protein>
<evidence type="ECO:0000256" key="5">
    <source>
        <dbReference type="SAM" id="Phobius"/>
    </source>
</evidence>
<evidence type="ECO:0000259" key="7">
    <source>
        <dbReference type="PROSITE" id="PS50885"/>
    </source>
</evidence>
<dbReference type="Pfam" id="PF17201">
    <property type="entry name" value="Cache_3-Cache_2"/>
    <property type="match status" value="1"/>
</dbReference>
<dbReference type="SUPFAM" id="SSF58104">
    <property type="entry name" value="Methyl-accepting chemotaxis protein (MCP) signaling domain"/>
    <property type="match status" value="1"/>
</dbReference>
<gene>
    <name evidence="8" type="ORF">FAZ21_08280</name>
</gene>
<dbReference type="SUPFAM" id="SSF103190">
    <property type="entry name" value="Sensory domain-like"/>
    <property type="match status" value="1"/>
</dbReference>
<dbReference type="GO" id="GO:0007165">
    <property type="term" value="P:signal transduction"/>
    <property type="evidence" value="ECO:0007669"/>
    <property type="project" value="UniProtKB-KW"/>
</dbReference>
<dbReference type="OrthoDB" id="9763018at2"/>
<organism evidence="8 9">
    <name type="scientific">Chitiniphilus eburneus</name>
    <dbReference type="NCBI Taxonomy" id="2571148"/>
    <lineage>
        <taxon>Bacteria</taxon>
        <taxon>Pseudomonadati</taxon>
        <taxon>Pseudomonadota</taxon>
        <taxon>Betaproteobacteria</taxon>
        <taxon>Neisseriales</taxon>
        <taxon>Chitinibacteraceae</taxon>
        <taxon>Chitiniphilus</taxon>
    </lineage>
</organism>
<dbReference type="Gene3D" id="1.10.287.950">
    <property type="entry name" value="Methyl-accepting chemotaxis protein"/>
    <property type="match status" value="1"/>
</dbReference>
<comment type="similarity">
    <text evidence="3">Belongs to the methyl-accepting chemotaxis (MCP) protein family.</text>
</comment>
<evidence type="ECO:0000256" key="2">
    <source>
        <dbReference type="ARBA" id="ARBA00023224"/>
    </source>
</evidence>
<accession>A0A4U0Q2K5</accession>
<feature type="transmembrane region" description="Helical" evidence="5">
    <location>
        <begin position="21"/>
        <end position="44"/>
    </location>
</feature>
<evidence type="ECO:0000259" key="6">
    <source>
        <dbReference type="PROSITE" id="PS50111"/>
    </source>
</evidence>
<dbReference type="Pfam" id="PF00015">
    <property type="entry name" value="MCPsignal"/>
    <property type="match status" value="1"/>
</dbReference>
<dbReference type="InterPro" id="IPR003660">
    <property type="entry name" value="HAMP_dom"/>
</dbReference>
<dbReference type="CDD" id="cd11386">
    <property type="entry name" value="MCP_signal"/>
    <property type="match status" value="1"/>
</dbReference>
<dbReference type="PROSITE" id="PS50885">
    <property type="entry name" value="HAMP"/>
    <property type="match status" value="1"/>
</dbReference>
<comment type="subcellular location">
    <subcellularLocation>
        <location evidence="1">Membrane</location>
    </subcellularLocation>
</comment>
<dbReference type="FunFam" id="1.10.287.950:FF:000001">
    <property type="entry name" value="Methyl-accepting chemotaxis sensory transducer"/>
    <property type="match status" value="1"/>
</dbReference>
<evidence type="ECO:0000313" key="9">
    <source>
        <dbReference type="Proteomes" id="UP000310016"/>
    </source>
</evidence>
<keyword evidence="2 4" id="KW-0807">Transducer</keyword>
<dbReference type="SMART" id="SM00304">
    <property type="entry name" value="HAMP"/>
    <property type="match status" value="1"/>
</dbReference>
<dbReference type="GO" id="GO:0006935">
    <property type="term" value="P:chemotaxis"/>
    <property type="evidence" value="ECO:0007669"/>
    <property type="project" value="UniProtKB-ARBA"/>
</dbReference>
<dbReference type="PANTHER" id="PTHR32089:SF112">
    <property type="entry name" value="LYSOZYME-LIKE PROTEIN-RELATED"/>
    <property type="match status" value="1"/>
</dbReference>
<evidence type="ECO:0000256" key="4">
    <source>
        <dbReference type="PROSITE-ProRule" id="PRU00284"/>
    </source>
</evidence>
<dbReference type="CDD" id="cd12912">
    <property type="entry name" value="PDC2_MCP_like"/>
    <property type="match status" value="1"/>
</dbReference>
<evidence type="ECO:0000256" key="1">
    <source>
        <dbReference type="ARBA" id="ARBA00004370"/>
    </source>
</evidence>
<evidence type="ECO:0000313" key="8">
    <source>
        <dbReference type="EMBL" id="TJZ74272.1"/>
    </source>
</evidence>
<dbReference type="InterPro" id="IPR033462">
    <property type="entry name" value="Cache_3-Cache_2"/>
</dbReference>
<reference evidence="8 9" key="1">
    <citation type="submission" date="2019-04" db="EMBL/GenBank/DDBJ databases">
        <title>Chitiniphilus eburnea sp. nov., a novel chitinolytic bacterium isolated from aquaculture sludge.</title>
        <authorList>
            <person name="Sheng M."/>
        </authorList>
    </citation>
    <scope>NUCLEOTIDE SEQUENCE [LARGE SCALE GENOMIC DNA]</scope>
    <source>
        <strain evidence="8 9">HX-2-15</strain>
    </source>
</reference>
<keyword evidence="9" id="KW-1185">Reference proteome</keyword>